<dbReference type="EMBL" id="REFY01000005">
    <property type="protein sequence ID" value="RQG87990.1"/>
    <property type="molecule type" value="Genomic_DNA"/>
</dbReference>
<sequence length="512" mass="56652">MSESEASPAKRRGREWIESNRSSITELSDEVWECAEPALREYDSARAHVRFLEEHGFDVEHGIAGMPTAFVATYGTDGPVMGFYAEYDATPGNSQEQATIEKSPIAEGGSGFEDIHNGLGTAGTAAAVATRYAIEAEDLDGQVKILGTPAEKLCIGKVYLAREGYLDDLDATVAWHPHSHNTVTRYSGPGPYRTAIVDFEGVGVYGGSPWDGVSALDAATMTLNMVEQMKEHVPRDAYPSVNELITNGGQCLTNLPKTTQIWFAYRSRSQAHEVLDEIRDTIERAAAAAADVTGAEYEFREVAATRPWLPNTVMTDVAYENMEQVGPPSFTDEDRELGRELLEEVGIDPPERPFDETLSPPEAEVCGNFNPDLATYVDEFDWNEVGEFNWADDVTEFSWHSPTAWIHTTYFLEGAYESRLPTWTTAALATTNVAHETILTATKIMTGTAVDLLTEPERLERAQAEYRERTDDEYVPVLLDENVEPPTGAEDSFPPFYPESWTNPVYAARSDK</sequence>
<organism evidence="2 3">
    <name type="scientific">Natrarchaeobius halalkaliphilus</name>
    <dbReference type="NCBI Taxonomy" id="1679091"/>
    <lineage>
        <taxon>Archaea</taxon>
        <taxon>Methanobacteriati</taxon>
        <taxon>Methanobacteriota</taxon>
        <taxon>Stenosarchaea group</taxon>
        <taxon>Halobacteria</taxon>
        <taxon>Halobacteriales</taxon>
        <taxon>Natrialbaceae</taxon>
        <taxon>Natrarchaeobius</taxon>
    </lineage>
</organism>
<dbReference type="SUPFAM" id="SSF55031">
    <property type="entry name" value="Bacterial exopeptidase dimerisation domain"/>
    <property type="match status" value="1"/>
</dbReference>
<evidence type="ECO:0000313" key="3">
    <source>
        <dbReference type="Proteomes" id="UP000273828"/>
    </source>
</evidence>
<name>A0A3N6LLI8_9EURY</name>
<proteinExistence type="predicted"/>
<dbReference type="Gene3D" id="3.40.630.10">
    <property type="entry name" value="Zn peptidases"/>
    <property type="match status" value="2"/>
</dbReference>
<dbReference type="PANTHER" id="PTHR30575">
    <property type="entry name" value="PEPTIDASE M20"/>
    <property type="match status" value="1"/>
</dbReference>
<protein>
    <submittedName>
        <fullName evidence="2">Uncharacterized protein</fullName>
    </submittedName>
</protein>
<dbReference type="GO" id="GO:0005737">
    <property type="term" value="C:cytoplasm"/>
    <property type="evidence" value="ECO:0007669"/>
    <property type="project" value="TreeGrafter"/>
</dbReference>
<dbReference type="GO" id="GO:0016805">
    <property type="term" value="F:dipeptidase activity"/>
    <property type="evidence" value="ECO:0007669"/>
    <property type="project" value="TreeGrafter"/>
</dbReference>
<dbReference type="RefSeq" id="WP_124179188.1">
    <property type="nucleotide sequence ID" value="NZ_REFY01000005.1"/>
</dbReference>
<dbReference type="InterPro" id="IPR052030">
    <property type="entry name" value="Peptidase_M20/M20A_hydrolases"/>
</dbReference>
<dbReference type="Gene3D" id="3.30.70.360">
    <property type="match status" value="1"/>
</dbReference>
<dbReference type="GO" id="GO:0046657">
    <property type="term" value="P:folic acid catabolic process"/>
    <property type="evidence" value="ECO:0007669"/>
    <property type="project" value="TreeGrafter"/>
</dbReference>
<dbReference type="AlphaFoldDB" id="A0A3N6LLI8"/>
<dbReference type="GO" id="GO:0071713">
    <property type="term" value="F:para-aminobenzoyl-glutamate hydrolase activity"/>
    <property type="evidence" value="ECO:0007669"/>
    <property type="project" value="TreeGrafter"/>
</dbReference>
<evidence type="ECO:0000313" key="2">
    <source>
        <dbReference type="EMBL" id="RQG87990.1"/>
    </source>
</evidence>
<comment type="caution">
    <text evidence="2">The sequence shown here is derived from an EMBL/GenBank/DDBJ whole genome shotgun (WGS) entry which is preliminary data.</text>
</comment>
<dbReference type="Proteomes" id="UP000273828">
    <property type="component" value="Unassembled WGS sequence"/>
</dbReference>
<reference evidence="2 3" key="1">
    <citation type="submission" date="2018-10" db="EMBL/GenBank/DDBJ databases">
        <title>Natrarchaeobius chitinivorans gen. nov., sp. nov., and Natrarchaeobius haloalkaliphilus sp. nov., alkaliphilic, chitin-utilizing haloarchaea from hypersaline alkaline lakes.</title>
        <authorList>
            <person name="Sorokin D.Y."/>
            <person name="Elcheninov A.G."/>
            <person name="Kostrikina N.A."/>
            <person name="Bale N.J."/>
            <person name="Sinninghe Damste J.S."/>
            <person name="Khijniak T.V."/>
            <person name="Kublanov I.V."/>
            <person name="Toshchakov S.V."/>
        </authorList>
    </citation>
    <scope>NUCLEOTIDE SEQUENCE [LARGE SCALE GENOMIC DNA]</scope>
    <source>
        <strain evidence="2 3">AArcht-Sl</strain>
    </source>
</reference>
<gene>
    <name evidence="2" type="ORF">EA462_14120</name>
</gene>
<dbReference type="SUPFAM" id="SSF53187">
    <property type="entry name" value="Zn-dependent exopeptidases"/>
    <property type="match status" value="1"/>
</dbReference>
<evidence type="ECO:0000256" key="1">
    <source>
        <dbReference type="SAM" id="MobiDB-lite"/>
    </source>
</evidence>
<dbReference type="PANTHER" id="PTHR30575:SF0">
    <property type="entry name" value="XAA-ARG DIPEPTIDASE"/>
    <property type="match status" value="1"/>
</dbReference>
<keyword evidence="3" id="KW-1185">Reference proteome</keyword>
<dbReference type="OrthoDB" id="56239at2157"/>
<dbReference type="InterPro" id="IPR036264">
    <property type="entry name" value="Bact_exopeptidase_dim_dom"/>
</dbReference>
<feature type="region of interest" description="Disordered" evidence="1">
    <location>
        <begin position="482"/>
        <end position="512"/>
    </location>
</feature>
<accession>A0A3N6LLI8</accession>